<keyword evidence="2" id="KW-0808">Transferase</keyword>
<dbReference type="Proteomes" id="UP000008561">
    <property type="component" value="Chromosome"/>
</dbReference>
<dbReference type="InterPro" id="IPR001173">
    <property type="entry name" value="Glyco_trans_2-like"/>
</dbReference>
<evidence type="ECO:0000259" key="1">
    <source>
        <dbReference type="Pfam" id="PF00535"/>
    </source>
</evidence>
<dbReference type="GO" id="GO:0016758">
    <property type="term" value="F:hexosyltransferase activity"/>
    <property type="evidence" value="ECO:0007669"/>
    <property type="project" value="UniProtKB-ARBA"/>
</dbReference>
<dbReference type="EMBL" id="CP000859">
    <property type="protein sequence ID" value="ABW67102.1"/>
    <property type="molecule type" value="Genomic_DNA"/>
</dbReference>
<proteinExistence type="predicted"/>
<dbReference type="Gene3D" id="3.90.550.10">
    <property type="entry name" value="Spore Coat Polysaccharide Biosynthesis Protein SpsA, Chain A"/>
    <property type="match status" value="1"/>
</dbReference>
<keyword evidence="3" id="KW-1185">Reference proteome</keyword>
<dbReference type="InterPro" id="IPR029044">
    <property type="entry name" value="Nucleotide-diphossugar_trans"/>
</dbReference>
<dbReference type="STRING" id="96561.Dole_1296"/>
<dbReference type="Pfam" id="PF00535">
    <property type="entry name" value="Glycos_transf_2"/>
    <property type="match status" value="1"/>
</dbReference>
<protein>
    <submittedName>
        <fullName evidence="2">Glycosyl transferase family 2</fullName>
    </submittedName>
</protein>
<gene>
    <name evidence="2" type="ordered locus">Dole_1296</name>
</gene>
<dbReference type="RefSeq" id="WP_012174719.1">
    <property type="nucleotide sequence ID" value="NC_009943.1"/>
</dbReference>
<reference evidence="2 3" key="1">
    <citation type="submission" date="2007-10" db="EMBL/GenBank/DDBJ databases">
        <title>Complete sequence of Desulfococcus oleovorans Hxd3.</title>
        <authorList>
            <consortium name="US DOE Joint Genome Institute"/>
            <person name="Copeland A."/>
            <person name="Lucas S."/>
            <person name="Lapidus A."/>
            <person name="Barry K."/>
            <person name="Glavina del Rio T."/>
            <person name="Dalin E."/>
            <person name="Tice H."/>
            <person name="Pitluck S."/>
            <person name="Kiss H."/>
            <person name="Brettin T."/>
            <person name="Bruce D."/>
            <person name="Detter J.C."/>
            <person name="Han C."/>
            <person name="Schmutz J."/>
            <person name="Larimer F."/>
            <person name="Land M."/>
            <person name="Hauser L."/>
            <person name="Kyrpides N."/>
            <person name="Kim E."/>
            <person name="Wawrik B."/>
            <person name="Richardson P."/>
        </authorList>
    </citation>
    <scope>NUCLEOTIDE SEQUENCE [LARGE SCALE GENOMIC DNA]</scope>
    <source>
        <strain evidence="3">DSM 6200 / JCM 39069 / Hxd3</strain>
    </source>
</reference>
<dbReference type="eggNOG" id="COG1216">
    <property type="taxonomic scope" value="Bacteria"/>
</dbReference>
<evidence type="ECO:0000313" key="2">
    <source>
        <dbReference type="EMBL" id="ABW67102.1"/>
    </source>
</evidence>
<dbReference type="CAZy" id="GT2">
    <property type="family name" value="Glycosyltransferase Family 2"/>
</dbReference>
<dbReference type="AlphaFoldDB" id="A8ZY95"/>
<accession>A8ZY95</accession>
<evidence type="ECO:0000313" key="3">
    <source>
        <dbReference type="Proteomes" id="UP000008561"/>
    </source>
</evidence>
<dbReference type="CDD" id="cd00761">
    <property type="entry name" value="Glyco_tranf_GTA_type"/>
    <property type="match status" value="1"/>
</dbReference>
<name>A8ZY95_DESOH</name>
<organism evidence="2 3">
    <name type="scientific">Desulfosudis oleivorans (strain DSM 6200 / JCM 39069 / Hxd3)</name>
    <name type="common">Desulfococcus oleovorans</name>
    <dbReference type="NCBI Taxonomy" id="96561"/>
    <lineage>
        <taxon>Bacteria</taxon>
        <taxon>Pseudomonadati</taxon>
        <taxon>Thermodesulfobacteriota</taxon>
        <taxon>Desulfobacteria</taxon>
        <taxon>Desulfobacterales</taxon>
        <taxon>Desulfosudaceae</taxon>
        <taxon>Desulfosudis</taxon>
    </lineage>
</organism>
<dbReference type="SUPFAM" id="SSF53448">
    <property type="entry name" value="Nucleotide-diphospho-sugar transferases"/>
    <property type="match status" value="1"/>
</dbReference>
<dbReference type="PANTHER" id="PTHR22916:SF3">
    <property type="entry name" value="UDP-GLCNAC:BETAGAL BETA-1,3-N-ACETYLGLUCOSAMINYLTRANSFERASE-LIKE PROTEIN 1"/>
    <property type="match status" value="1"/>
</dbReference>
<dbReference type="HOGENOM" id="CLU_025996_25_1_7"/>
<feature type="domain" description="Glycosyltransferase 2-like" evidence="1">
    <location>
        <begin position="8"/>
        <end position="134"/>
    </location>
</feature>
<sequence length="343" mass="39424">MEKKINVSVVVPVYDVEAYIADCLSSIVSQTLTDMEIICINDGTPDDSMAIVRVFAGRDDRIKIINKENGGLSDTRNVGIDNANGEYIYFIDSDDYLDIRALEMLYAKAVQENLDIVYFDTKPVFETRELKERFRGCEAYYSRKKAYDDVVTGQEKLVEMAENNDVLVPVFLQFFKRSFIRDNNIKFYKGILHEDNLFSMQVAALAQRVSHINECLHIRRIRPGSIMTGEKRFANSYGYFICEMELIEFLKGRDVSAAFGKYIDAFLSSTRRLAIDIIDNLPLEEVFYGVKTMPPDMRKAYEDMILSQSNKKPHYDRIKNRKRVSVLAKIIGMGKKGECRFVG</sequence>
<dbReference type="OrthoDB" id="5418498at2"/>
<dbReference type="PANTHER" id="PTHR22916">
    <property type="entry name" value="GLYCOSYLTRANSFERASE"/>
    <property type="match status" value="1"/>
</dbReference>
<dbReference type="KEGG" id="dol:Dole_1296"/>